<dbReference type="PROSITE" id="PS50043">
    <property type="entry name" value="HTH_LUXR_2"/>
    <property type="match status" value="1"/>
</dbReference>
<keyword evidence="2" id="KW-0238">DNA-binding</keyword>
<dbReference type="PANTHER" id="PTHR44688:SF16">
    <property type="entry name" value="DNA-BINDING TRANSCRIPTIONAL ACTIVATOR DEVR_DOSR"/>
    <property type="match status" value="1"/>
</dbReference>
<dbReference type="AlphaFoldDB" id="A0A5C4J9I1"/>
<evidence type="ECO:0000313" key="5">
    <source>
        <dbReference type="EMBL" id="TMQ97410.1"/>
    </source>
</evidence>
<dbReference type="GO" id="GO:0003677">
    <property type="term" value="F:DNA binding"/>
    <property type="evidence" value="ECO:0007669"/>
    <property type="project" value="UniProtKB-KW"/>
</dbReference>
<keyword evidence="6" id="KW-1185">Reference proteome</keyword>
<reference evidence="5 6" key="1">
    <citation type="submission" date="2019-05" db="EMBL/GenBank/DDBJ databases">
        <title>Draft genome sequence of Actinomadura sp. 14C53.</title>
        <authorList>
            <person name="Saricaoglu S."/>
            <person name="Isik K."/>
        </authorList>
    </citation>
    <scope>NUCLEOTIDE SEQUENCE [LARGE SCALE GENOMIC DNA]</scope>
    <source>
        <strain evidence="5 6">14C53</strain>
    </source>
</reference>
<dbReference type="PANTHER" id="PTHR44688">
    <property type="entry name" value="DNA-BINDING TRANSCRIPTIONAL ACTIVATOR DEVR_DOSR"/>
    <property type="match status" value="1"/>
</dbReference>
<feature type="domain" description="HTH luxR-type" evidence="4">
    <location>
        <begin position="1"/>
        <end position="64"/>
    </location>
</feature>
<evidence type="ECO:0000256" key="3">
    <source>
        <dbReference type="ARBA" id="ARBA00023163"/>
    </source>
</evidence>
<dbReference type="OrthoDB" id="483at2"/>
<dbReference type="InterPro" id="IPR036388">
    <property type="entry name" value="WH-like_DNA-bd_sf"/>
</dbReference>
<evidence type="ECO:0000313" key="6">
    <source>
        <dbReference type="Proteomes" id="UP000309174"/>
    </source>
</evidence>
<dbReference type="SMART" id="SM00421">
    <property type="entry name" value="HTH_LUXR"/>
    <property type="match status" value="1"/>
</dbReference>
<dbReference type="Pfam" id="PF00196">
    <property type="entry name" value="GerE"/>
    <property type="match status" value="1"/>
</dbReference>
<dbReference type="PRINTS" id="PR00038">
    <property type="entry name" value="HTHLUXR"/>
</dbReference>
<dbReference type="EMBL" id="VCKW01000101">
    <property type="protein sequence ID" value="TMQ97410.1"/>
    <property type="molecule type" value="Genomic_DNA"/>
</dbReference>
<evidence type="ECO:0000256" key="1">
    <source>
        <dbReference type="ARBA" id="ARBA00023015"/>
    </source>
</evidence>
<dbReference type="SUPFAM" id="SSF46894">
    <property type="entry name" value="C-terminal effector domain of the bipartite response regulators"/>
    <property type="match status" value="1"/>
</dbReference>
<dbReference type="CDD" id="cd06170">
    <property type="entry name" value="LuxR_C_like"/>
    <property type="match status" value="1"/>
</dbReference>
<name>A0A5C4J9I1_9ACTN</name>
<dbReference type="InterPro" id="IPR000792">
    <property type="entry name" value="Tscrpt_reg_LuxR_C"/>
</dbReference>
<dbReference type="GO" id="GO:0006355">
    <property type="term" value="P:regulation of DNA-templated transcription"/>
    <property type="evidence" value="ECO:0007669"/>
    <property type="project" value="InterPro"/>
</dbReference>
<gene>
    <name evidence="5" type="ORF">ETD83_20300</name>
</gene>
<protein>
    <submittedName>
        <fullName evidence="5">Response regulator transcription factor</fullName>
    </submittedName>
</protein>
<proteinExistence type="predicted"/>
<organism evidence="5 6">
    <name type="scientific">Actinomadura soli</name>
    <dbReference type="NCBI Taxonomy" id="2508997"/>
    <lineage>
        <taxon>Bacteria</taxon>
        <taxon>Bacillati</taxon>
        <taxon>Actinomycetota</taxon>
        <taxon>Actinomycetes</taxon>
        <taxon>Streptosporangiales</taxon>
        <taxon>Thermomonosporaceae</taxon>
        <taxon>Actinomadura</taxon>
    </lineage>
</organism>
<evidence type="ECO:0000256" key="2">
    <source>
        <dbReference type="ARBA" id="ARBA00023125"/>
    </source>
</evidence>
<dbReference type="PROSITE" id="PS00622">
    <property type="entry name" value="HTH_LUXR_1"/>
    <property type="match status" value="1"/>
</dbReference>
<dbReference type="InterPro" id="IPR016032">
    <property type="entry name" value="Sig_transdc_resp-reg_C-effctor"/>
</dbReference>
<keyword evidence="1" id="KW-0805">Transcription regulation</keyword>
<evidence type="ECO:0000259" key="4">
    <source>
        <dbReference type="PROSITE" id="PS50043"/>
    </source>
</evidence>
<accession>A0A5C4J9I1</accession>
<dbReference type="Proteomes" id="UP000309174">
    <property type="component" value="Unassembled WGS sequence"/>
</dbReference>
<keyword evidence="3" id="KW-0804">Transcription</keyword>
<dbReference type="Gene3D" id="1.10.10.10">
    <property type="entry name" value="Winged helix-like DNA-binding domain superfamily/Winged helix DNA-binding domain"/>
    <property type="match status" value="1"/>
</dbReference>
<comment type="caution">
    <text evidence="5">The sequence shown here is derived from an EMBL/GenBank/DDBJ whole genome shotgun (WGS) entry which is preliminary data.</text>
</comment>
<sequence>MPPHLLTNGEERVAVLAGEGLTNGEIARRLCITRRTVETHLTHTYRKLGITNRSELPRALHSHGIPCG</sequence>